<accession>A0A6N7XEU0</accession>
<proteinExistence type="inferred from homology"/>
<gene>
    <name evidence="3" type="ORF">FYJ71_02410</name>
</gene>
<evidence type="ECO:0000313" key="3">
    <source>
        <dbReference type="EMBL" id="MST61827.1"/>
    </source>
</evidence>
<comment type="similarity">
    <text evidence="1">Belongs to the LytR/CpsA/Psr (LCP) family.</text>
</comment>
<sequence length="325" mass="36492">MKRLKQLTIILLLVLLATPLALFGLSVSYLSKINSNNIDTESLEKHSYAHKDGIKNILILGSDARPGENVSRTDSMMILTIDNVNDSIKITSLARDAFVNIPGYGYSKLTHAYAYGKEKLLIDTIESNFEIDLDDVVLINFQSFISIIDAIGGVTVDVTEDEMAEMNKFIPETYKWSENPDKGEMKLITKAGSQKLNGYQALSFARIRKNDSAFGRDNRQRMIVSNLLKEIKNTSKLKYPFLIKAAAPYISTNMSTTKMIKYGIDVLRIGTGSIKQMEFPIVSSEKYSTGGIYGGYGWVLRFEPESIKILKNFIFNDVQFNESNN</sequence>
<dbReference type="InterPro" id="IPR050922">
    <property type="entry name" value="LytR/CpsA/Psr_CW_biosynth"/>
</dbReference>
<dbReference type="PANTHER" id="PTHR33392">
    <property type="entry name" value="POLYISOPRENYL-TEICHOIC ACID--PEPTIDOGLYCAN TEICHOIC ACID TRANSFERASE TAGU"/>
    <property type="match status" value="1"/>
</dbReference>
<evidence type="ECO:0000259" key="2">
    <source>
        <dbReference type="Pfam" id="PF03816"/>
    </source>
</evidence>
<feature type="domain" description="Cell envelope-related transcriptional attenuator" evidence="2">
    <location>
        <begin position="72"/>
        <end position="232"/>
    </location>
</feature>
<dbReference type="Gene3D" id="3.40.630.190">
    <property type="entry name" value="LCP protein"/>
    <property type="match status" value="1"/>
</dbReference>
<protein>
    <submittedName>
        <fullName evidence="3">LytR family transcriptional regulator</fullName>
    </submittedName>
</protein>
<dbReference type="EMBL" id="VUNE01000001">
    <property type="protein sequence ID" value="MST61827.1"/>
    <property type="molecule type" value="Genomic_DNA"/>
</dbReference>
<evidence type="ECO:0000313" key="4">
    <source>
        <dbReference type="Proteomes" id="UP000440713"/>
    </source>
</evidence>
<dbReference type="AlphaFoldDB" id="A0A6N7XEU0"/>
<keyword evidence="4" id="KW-1185">Reference proteome</keyword>
<name>A0A6N7XEU0_9FIRM</name>
<dbReference type="Proteomes" id="UP000440713">
    <property type="component" value="Unassembled WGS sequence"/>
</dbReference>
<dbReference type="InterPro" id="IPR004474">
    <property type="entry name" value="LytR_CpsA_psr"/>
</dbReference>
<dbReference type="NCBIfam" id="TIGR00350">
    <property type="entry name" value="lytR_cpsA_psr"/>
    <property type="match status" value="1"/>
</dbReference>
<dbReference type="RefSeq" id="WP_154537206.1">
    <property type="nucleotide sequence ID" value="NZ_JAXDWS010000025.1"/>
</dbReference>
<reference evidence="3 4" key="1">
    <citation type="submission" date="2019-08" db="EMBL/GenBank/DDBJ databases">
        <title>In-depth cultivation of the pig gut microbiome towards novel bacterial diversity and tailored functional studies.</title>
        <authorList>
            <person name="Wylensek D."/>
            <person name="Hitch T.C.A."/>
            <person name="Clavel T."/>
        </authorList>
    </citation>
    <scope>NUCLEOTIDE SEQUENCE [LARGE SCALE GENOMIC DNA]</scope>
    <source>
        <strain evidence="3 4">WCA-SAB-591-4A-A</strain>
    </source>
</reference>
<organism evidence="3 4">
    <name type="scientific">Peptostreptococcus porci</name>
    <dbReference type="NCBI Taxonomy" id="2652282"/>
    <lineage>
        <taxon>Bacteria</taxon>
        <taxon>Bacillati</taxon>
        <taxon>Bacillota</taxon>
        <taxon>Clostridia</taxon>
        <taxon>Peptostreptococcales</taxon>
        <taxon>Peptostreptococcaceae</taxon>
        <taxon>Peptostreptococcus</taxon>
    </lineage>
</organism>
<evidence type="ECO:0000256" key="1">
    <source>
        <dbReference type="ARBA" id="ARBA00006068"/>
    </source>
</evidence>
<comment type="caution">
    <text evidence="3">The sequence shown here is derived from an EMBL/GenBank/DDBJ whole genome shotgun (WGS) entry which is preliminary data.</text>
</comment>
<dbReference type="Pfam" id="PF03816">
    <property type="entry name" value="LytR_cpsA_psr"/>
    <property type="match status" value="1"/>
</dbReference>
<dbReference type="PANTHER" id="PTHR33392:SF6">
    <property type="entry name" value="POLYISOPRENYL-TEICHOIC ACID--PEPTIDOGLYCAN TEICHOIC ACID TRANSFERASE TAGU"/>
    <property type="match status" value="1"/>
</dbReference>